<protein>
    <recommendedName>
        <fullName evidence="3">OmpR/PhoB-type domain-containing protein</fullName>
    </recommendedName>
</protein>
<dbReference type="InterPro" id="IPR016032">
    <property type="entry name" value="Sig_transdc_resp-reg_C-effctor"/>
</dbReference>
<dbReference type="Gene3D" id="1.10.10.10">
    <property type="entry name" value="Winged helix-like DNA-binding domain superfamily/Winged helix DNA-binding domain"/>
    <property type="match status" value="1"/>
</dbReference>
<evidence type="ECO:0000313" key="1">
    <source>
        <dbReference type="EMBL" id="PRD13054.1"/>
    </source>
</evidence>
<dbReference type="GO" id="GO:0006355">
    <property type="term" value="P:regulation of DNA-templated transcription"/>
    <property type="evidence" value="ECO:0007669"/>
    <property type="project" value="InterPro"/>
</dbReference>
<dbReference type="Proteomes" id="UP000239181">
    <property type="component" value="Unassembled WGS sequence"/>
</dbReference>
<gene>
    <name evidence="1" type="ORF">CQW29_23485</name>
</gene>
<dbReference type="SUPFAM" id="SSF46894">
    <property type="entry name" value="C-terminal effector domain of the bipartite response regulators"/>
    <property type="match status" value="1"/>
</dbReference>
<keyword evidence="2" id="KW-1185">Reference proteome</keyword>
<accession>A0A2S9I5R7</accession>
<dbReference type="AlphaFoldDB" id="A0A2S9I5R7"/>
<proteinExistence type="predicted"/>
<evidence type="ECO:0000313" key="2">
    <source>
        <dbReference type="Proteomes" id="UP000239181"/>
    </source>
</evidence>
<dbReference type="InterPro" id="IPR036388">
    <property type="entry name" value="WH-like_DNA-bd_sf"/>
</dbReference>
<dbReference type="EMBL" id="PDET01000023">
    <property type="protein sequence ID" value="PRD13054.1"/>
    <property type="molecule type" value="Genomic_DNA"/>
</dbReference>
<evidence type="ECO:0008006" key="3">
    <source>
        <dbReference type="Google" id="ProtNLM"/>
    </source>
</evidence>
<sequence length="131" mass="15377">MNSIEPKSVKYENEKLLLKDKYLIIKDSNIMAKVSKNQRILILCLMNEIIEKEKIIQNVWGRNTSMSKEKNYNQLVFQTRALLAKQGFPNDLIMTIHRYGLCFNKFFLNSNKTPNTNSMEGKYITTSDMQF</sequence>
<dbReference type="RefSeq" id="WP_105595161.1">
    <property type="nucleotide sequence ID" value="NZ_PDET01000023.1"/>
</dbReference>
<organism evidence="1 2">
    <name type="scientific">Pantoea coffeiphila</name>
    <dbReference type="NCBI Taxonomy" id="1465635"/>
    <lineage>
        <taxon>Bacteria</taxon>
        <taxon>Pseudomonadati</taxon>
        <taxon>Pseudomonadota</taxon>
        <taxon>Gammaproteobacteria</taxon>
        <taxon>Enterobacterales</taxon>
        <taxon>Erwiniaceae</taxon>
        <taxon>Pantoea</taxon>
    </lineage>
</organism>
<dbReference type="GO" id="GO:0003677">
    <property type="term" value="F:DNA binding"/>
    <property type="evidence" value="ECO:0007669"/>
    <property type="project" value="InterPro"/>
</dbReference>
<comment type="caution">
    <text evidence="1">The sequence shown here is derived from an EMBL/GenBank/DDBJ whole genome shotgun (WGS) entry which is preliminary data.</text>
</comment>
<dbReference type="OrthoDB" id="6638625at2"/>
<reference evidence="1 2" key="1">
    <citation type="submission" date="2017-10" db="EMBL/GenBank/DDBJ databases">
        <title>Draft genome of two endophytic bacteria isolated from 'guarana' Paullinia cupana (Mart.) Ducke.</title>
        <authorList>
            <person name="Siqueira K.A."/>
            <person name="Liotti R.G."/>
            <person name="Mendes T.A."/>
            <person name="Soares M.A."/>
        </authorList>
    </citation>
    <scope>NUCLEOTIDE SEQUENCE [LARGE SCALE GENOMIC DNA]</scope>
    <source>
        <strain evidence="1 2">342</strain>
    </source>
</reference>
<name>A0A2S9I5R7_9GAMM</name>